<name>A0A177CC70_9PLEO</name>
<reference evidence="1 2" key="1">
    <citation type="submission" date="2016-05" db="EMBL/GenBank/DDBJ databases">
        <title>Comparative analysis of secretome profiles of manganese(II)-oxidizing ascomycete fungi.</title>
        <authorList>
            <consortium name="DOE Joint Genome Institute"/>
            <person name="Zeiner C.A."/>
            <person name="Purvine S.O."/>
            <person name="Zink E.M."/>
            <person name="Wu S."/>
            <person name="Pasa-Tolic L."/>
            <person name="Chaput D.L."/>
            <person name="Haridas S."/>
            <person name="Grigoriev I.V."/>
            <person name="Santelli C.M."/>
            <person name="Hansel C.M."/>
        </authorList>
    </citation>
    <scope>NUCLEOTIDE SEQUENCE [LARGE SCALE GENOMIC DNA]</scope>
    <source>
        <strain evidence="1 2">AP3s5-JAC2a</strain>
    </source>
</reference>
<gene>
    <name evidence="1" type="ORF">CC84DRAFT_793476</name>
</gene>
<dbReference type="EMBL" id="KV441553">
    <property type="protein sequence ID" value="OAG04472.1"/>
    <property type="molecule type" value="Genomic_DNA"/>
</dbReference>
<dbReference type="Proteomes" id="UP000077069">
    <property type="component" value="Unassembled WGS sequence"/>
</dbReference>
<protein>
    <submittedName>
        <fullName evidence="1">Uncharacterized protein</fullName>
    </submittedName>
</protein>
<evidence type="ECO:0000313" key="2">
    <source>
        <dbReference type="Proteomes" id="UP000077069"/>
    </source>
</evidence>
<dbReference type="InParanoid" id="A0A177CC70"/>
<sequence>MRNDYHDVSSRSLIPGLVDSCDYGAPLFGTNSSMWPRQESWRVNDQSAPNHSWGPANCCLLRVVRSWQHTPLFDFASTSRQPRRQLFTSITLQCASIALIWHYSTHFNLLLYMTAPKEFKIASRTEFATPPFNMLLAVKEFVHVTCQNKCQTKSTGCSLVREDLICPCRRLRLSSPQGRPEP</sequence>
<dbReference type="AlphaFoldDB" id="A0A177CC70"/>
<proteinExistence type="predicted"/>
<accession>A0A177CC70</accession>
<dbReference type="GeneID" id="28770909"/>
<evidence type="ECO:0000313" key="1">
    <source>
        <dbReference type="EMBL" id="OAG04472.1"/>
    </source>
</evidence>
<organism evidence="1 2">
    <name type="scientific">Paraphaeosphaeria sporulosa</name>
    <dbReference type="NCBI Taxonomy" id="1460663"/>
    <lineage>
        <taxon>Eukaryota</taxon>
        <taxon>Fungi</taxon>
        <taxon>Dikarya</taxon>
        <taxon>Ascomycota</taxon>
        <taxon>Pezizomycotina</taxon>
        <taxon>Dothideomycetes</taxon>
        <taxon>Pleosporomycetidae</taxon>
        <taxon>Pleosporales</taxon>
        <taxon>Massarineae</taxon>
        <taxon>Didymosphaeriaceae</taxon>
        <taxon>Paraphaeosphaeria</taxon>
    </lineage>
</organism>
<dbReference type="RefSeq" id="XP_018034837.1">
    <property type="nucleotide sequence ID" value="XM_018187423.1"/>
</dbReference>
<keyword evidence="2" id="KW-1185">Reference proteome</keyword>